<evidence type="ECO:0000259" key="12">
    <source>
        <dbReference type="PROSITE" id="PS50863"/>
    </source>
</evidence>
<keyword evidence="10" id="KW-0175">Coiled coil</keyword>
<dbReference type="GO" id="GO:0003677">
    <property type="term" value="F:DNA binding"/>
    <property type="evidence" value="ECO:0007669"/>
    <property type="project" value="UniProtKB-KW"/>
</dbReference>
<dbReference type="CDD" id="cd10017">
    <property type="entry name" value="B3_DNA"/>
    <property type="match status" value="1"/>
</dbReference>
<protein>
    <recommendedName>
        <fullName evidence="9">Auxin response factor</fullName>
    </recommendedName>
</protein>
<keyword evidence="15" id="KW-1185">Reference proteome</keyword>
<dbReference type="Gene3D" id="2.40.330.10">
    <property type="entry name" value="DNA-binding pseudobarrel domain"/>
    <property type="match status" value="1"/>
</dbReference>
<feature type="domain" description="PB1" evidence="13">
    <location>
        <begin position="834"/>
        <end position="918"/>
    </location>
</feature>
<comment type="subunit">
    <text evidence="3 9">Homodimers and heterodimers.</text>
</comment>
<dbReference type="InterPro" id="IPR053793">
    <property type="entry name" value="PB1-like"/>
</dbReference>
<comment type="function">
    <text evidence="9">Auxin response factors (ARFs) are transcriptional factors that bind specifically to the DNA sequence 5'-TGTCTC-3' found in the auxin-responsive promoter elements (AuxREs).</text>
</comment>
<evidence type="ECO:0000256" key="11">
    <source>
        <dbReference type="SAM" id="MobiDB-lite"/>
    </source>
</evidence>
<dbReference type="InterPro" id="IPR033389">
    <property type="entry name" value="AUX/IAA_dom"/>
</dbReference>
<keyword evidence="8 9" id="KW-0927">Auxin signaling pathway</keyword>
<dbReference type="PANTHER" id="PTHR31384:SF150">
    <property type="entry name" value="AUXIN RESPONSE FACTOR 6"/>
    <property type="match status" value="1"/>
</dbReference>
<evidence type="ECO:0000256" key="1">
    <source>
        <dbReference type="ARBA" id="ARBA00004123"/>
    </source>
</evidence>
<dbReference type="Pfam" id="PF02362">
    <property type="entry name" value="B3"/>
    <property type="match status" value="1"/>
</dbReference>
<dbReference type="Gene3D" id="3.10.20.90">
    <property type="entry name" value="Phosphatidylinositol 3-kinase Catalytic Subunit, Chain A, domain 1"/>
    <property type="match status" value="1"/>
</dbReference>
<feature type="domain" description="TF-B3" evidence="12">
    <location>
        <begin position="255"/>
        <end position="295"/>
    </location>
</feature>
<dbReference type="Proteomes" id="UP000326939">
    <property type="component" value="Chromosome 5"/>
</dbReference>
<dbReference type="PROSITE" id="PS50863">
    <property type="entry name" value="B3"/>
    <property type="match status" value="1"/>
</dbReference>
<keyword evidence="7 9" id="KW-0539">Nucleus</keyword>
<evidence type="ECO:0000313" key="14">
    <source>
        <dbReference type="EMBL" id="KAB5557423.1"/>
    </source>
</evidence>
<dbReference type="InterPro" id="IPR010525">
    <property type="entry name" value="ARF_dom"/>
</dbReference>
<dbReference type="GO" id="GO:0006355">
    <property type="term" value="P:regulation of DNA-templated transcription"/>
    <property type="evidence" value="ECO:0007669"/>
    <property type="project" value="InterPro"/>
</dbReference>
<evidence type="ECO:0000256" key="2">
    <source>
        <dbReference type="ARBA" id="ARBA00007853"/>
    </source>
</evidence>
<keyword evidence="5 9" id="KW-0238">DNA-binding</keyword>
<dbReference type="GO" id="GO:0009734">
    <property type="term" value="P:auxin-activated signaling pathway"/>
    <property type="evidence" value="ECO:0007669"/>
    <property type="project" value="UniProtKB-KW"/>
</dbReference>
<dbReference type="AlphaFoldDB" id="A0A5N5MSF2"/>
<organism evidence="14 15">
    <name type="scientific">Salix brachista</name>
    <dbReference type="NCBI Taxonomy" id="2182728"/>
    <lineage>
        <taxon>Eukaryota</taxon>
        <taxon>Viridiplantae</taxon>
        <taxon>Streptophyta</taxon>
        <taxon>Embryophyta</taxon>
        <taxon>Tracheophyta</taxon>
        <taxon>Spermatophyta</taxon>
        <taxon>Magnoliopsida</taxon>
        <taxon>eudicotyledons</taxon>
        <taxon>Gunneridae</taxon>
        <taxon>Pentapetalae</taxon>
        <taxon>rosids</taxon>
        <taxon>fabids</taxon>
        <taxon>Malpighiales</taxon>
        <taxon>Salicaceae</taxon>
        <taxon>Saliceae</taxon>
        <taxon>Salix</taxon>
    </lineage>
</organism>
<evidence type="ECO:0000256" key="3">
    <source>
        <dbReference type="ARBA" id="ARBA00011726"/>
    </source>
</evidence>
<evidence type="ECO:0000256" key="8">
    <source>
        <dbReference type="ARBA" id="ARBA00023294"/>
    </source>
</evidence>
<dbReference type="FunFam" id="3.10.20.90:FF:000047">
    <property type="entry name" value="Auxin response factor"/>
    <property type="match status" value="1"/>
</dbReference>
<dbReference type="Gene3D" id="2.30.30.1040">
    <property type="match status" value="1"/>
</dbReference>
<proteinExistence type="inferred from homology"/>
<feature type="coiled-coil region" evidence="10">
    <location>
        <begin position="547"/>
        <end position="574"/>
    </location>
</feature>
<dbReference type="PANTHER" id="PTHR31384">
    <property type="entry name" value="AUXIN RESPONSE FACTOR 4-RELATED"/>
    <property type="match status" value="1"/>
</dbReference>
<dbReference type="InterPro" id="IPR003340">
    <property type="entry name" value="B3_DNA-bd"/>
</dbReference>
<feature type="compositionally biased region" description="Polar residues" evidence="11">
    <location>
        <begin position="953"/>
        <end position="963"/>
    </location>
</feature>
<evidence type="ECO:0000313" key="15">
    <source>
        <dbReference type="Proteomes" id="UP000326939"/>
    </source>
</evidence>
<accession>A0A5N5MSF2</accession>
<evidence type="ECO:0000256" key="6">
    <source>
        <dbReference type="ARBA" id="ARBA00023163"/>
    </source>
</evidence>
<evidence type="ECO:0000259" key="13">
    <source>
        <dbReference type="PROSITE" id="PS51745"/>
    </source>
</evidence>
<keyword evidence="6 9" id="KW-0804">Transcription</keyword>
<evidence type="ECO:0000256" key="7">
    <source>
        <dbReference type="ARBA" id="ARBA00023242"/>
    </source>
</evidence>
<name>A0A5N5MSF2_9ROSI</name>
<dbReference type="FunFam" id="2.30.30.1040:FF:000001">
    <property type="entry name" value="Auxin response factor"/>
    <property type="match status" value="1"/>
</dbReference>
<dbReference type="SUPFAM" id="SSF54277">
    <property type="entry name" value="CAD &amp; PB1 domains"/>
    <property type="match status" value="1"/>
</dbReference>
<evidence type="ECO:0000256" key="10">
    <source>
        <dbReference type="SAM" id="Coils"/>
    </source>
</evidence>
<dbReference type="EMBL" id="VDCV01000005">
    <property type="protein sequence ID" value="KAB5557423.1"/>
    <property type="molecule type" value="Genomic_DNA"/>
</dbReference>
<dbReference type="Pfam" id="PF02309">
    <property type="entry name" value="AUX_IAA"/>
    <property type="match status" value="1"/>
</dbReference>
<gene>
    <name evidence="14" type="ORF">DKX38_008332</name>
</gene>
<evidence type="ECO:0000256" key="4">
    <source>
        <dbReference type="ARBA" id="ARBA00023015"/>
    </source>
</evidence>
<comment type="caution">
    <text evidence="14">The sequence shown here is derived from an EMBL/GenBank/DDBJ whole genome shotgun (WGS) entry which is preliminary data.</text>
</comment>
<evidence type="ECO:0000256" key="9">
    <source>
        <dbReference type="RuleBase" id="RU004561"/>
    </source>
</evidence>
<dbReference type="Pfam" id="PF06507">
    <property type="entry name" value="ARF_AD"/>
    <property type="match status" value="1"/>
</dbReference>
<feature type="region of interest" description="Disordered" evidence="11">
    <location>
        <begin position="925"/>
        <end position="972"/>
    </location>
</feature>
<keyword evidence="4 9" id="KW-0805">Transcription regulation</keyword>
<dbReference type="InterPro" id="IPR015300">
    <property type="entry name" value="DNA-bd_pseudobarrel_sf"/>
</dbReference>
<dbReference type="InterPro" id="IPR044835">
    <property type="entry name" value="ARF_plant"/>
</dbReference>
<comment type="subcellular location">
    <subcellularLocation>
        <location evidence="1 9">Nucleus</location>
    </subcellularLocation>
</comment>
<reference evidence="15" key="1">
    <citation type="journal article" date="2019" name="Gigascience">
        <title>De novo genome assembly of the endangered Acer yangbiense, a plant species with extremely small populations endemic to Yunnan Province, China.</title>
        <authorList>
            <person name="Yang J."/>
            <person name="Wariss H.M."/>
            <person name="Tao L."/>
            <person name="Zhang R."/>
            <person name="Yun Q."/>
            <person name="Hollingsworth P."/>
            <person name="Dao Z."/>
            <person name="Luo G."/>
            <person name="Guo H."/>
            <person name="Ma Y."/>
            <person name="Sun W."/>
        </authorList>
    </citation>
    <scope>NUCLEOTIDE SEQUENCE [LARGE SCALE GENOMIC DNA]</scope>
    <source>
        <strain evidence="15">cv. br00</strain>
    </source>
</reference>
<comment type="similarity">
    <text evidence="2 9">Belongs to the ARF family.</text>
</comment>
<dbReference type="SUPFAM" id="SSF101936">
    <property type="entry name" value="DNA-binding pseudobarrel domain"/>
    <property type="match status" value="2"/>
</dbReference>
<dbReference type="GO" id="GO:0005634">
    <property type="term" value="C:nucleus"/>
    <property type="evidence" value="ECO:0007669"/>
    <property type="project" value="UniProtKB-SubCell"/>
</dbReference>
<dbReference type="PROSITE" id="PS51745">
    <property type="entry name" value="PB1"/>
    <property type="match status" value="1"/>
</dbReference>
<feature type="compositionally biased region" description="Polar residues" evidence="11">
    <location>
        <begin position="933"/>
        <end position="945"/>
    </location>
</feature>
<sequence length="972" mass="107483">MFVSFVGDKKCLNSELWHACAGPLVSLPHVGSRVVYFPQGHSEQVTASTNKEIDAHIPNYPNLPPHLICQLHNVTMHADVETDEVYAQMTLQPLSQEDQKDAYLLPAELGTASKQPTNYFCKMLTASDTSTHGGFSVPRRAAEKVFPPLVGPIFLFTCFQFACMTFLQDYSHTPPAQELIARDLHDNEWKFRHIFRAHSALAWLFPYLFDMTRFESEIAFLSQDAISVSDTFDIVDCAIVLAFSTSLPDNGQPKRHLLTTGWSVFVSAKRLVAGDSVLFIWNEKNQLLLGIRRANRPQAFMPSSVLSSDSMHIGLLAAAAHAAATNSRFTIFYNPRASPSEFVIPLVKYIKAVYHTRVSVGMRFRMLFETEESSVRRYMGTITGISDLDPVRWPNSHWRSVKVGWDESTAGERQPRVSLWEIEPLTTFPMYPSAFPMRLKRPWPSGLPSFHGLKDGDFGINSPMMWLQGGVGDLGVQSLNFQSFGGAPWIQPRFDASMPALQPDVYQTLAAAALQEMRTVESSKLGSQSLSQFQQSQNVSNGPTALIQRQMLQQSNLQNALQNFQENQASTQAQLLQQQLQHCNQYTDQQQQQHQPQPQQVQQPKQLNELFAQQQIPAVMSALPHLTSVAPSLSPSLQPISSQCQQQAFSEPLGIAMAASNVSSMHSVIGSLSQDGGSHLLNSNGSNPVISSALSSKRAAIDPQLSSGAAHCVLPQVEQLRATQSTMSDLATLLTPFSGREYSAYQGANDPQNNLLFGVNMDSSTFMLQHGMPNLRNIGTENDPLSMPFAASTFTSATGNDIPLNSDMTASSCVDESGFLQSSENVDQANPSTRTFVKVQKSGSCGRSLDISKFSSYDELRSELARLFCLEGQLEDPQRSGWQLVFVDRENDVLLLGDDPWQEFVNNVWYIRILSPLEVQQMGKEGLSPAASVPSQKLSNSNSDGHMNRHGFRNSSNGISSMGSLDYQGRCT</sequence>
<evidence type="ECO:0000256" key="5">
    <source>
        <dbReference type="ARBA" id="ARBA00023125"/>
    </source>
</evidence>